<keyword evidence="3" id="KW-1185">Reference proteome</keyword>
<keyword evidence="2" id="KW-0732">Signal</keyword>
<evidence type="ECO:0000313" key="3">
    <source>
        <dbReference type="Proteomes" id="UP000504634"/>
    </source>
</evidence>
<protein>
    <submittedName>
        <fullName evidence="4">Uncharacterized protein LOC115626493</fullName>
    </submittedName>
</protein>
<gene>
    <name evidence="4" type="primary">LOC115626493</name>
</gene>
<sequence length="141" mass="15804">MKTLFLIFSAVLMLCTVYAQNSDLSKSNDVLLKSRPNRPYRPIRPDLSDERPGRLGSSSGSSSAAIGNDGRDARKPAIALVNILNAIKRPIWNRPSEQRIKKIFLTRYMNLLEDIRDILNEETRAAQLIAQQAALKLPSVE</sequence>
<evidence type="ECO:0000256" key="2">
    <source>
        <dbReference type="SAM" id="SignalP"/>
    </source>
</evidence>
<dbReference type="RefSeq" id="XP_030377737.1">
    <property type="nucleotide sequence ID" value="XM_030521877.1"/>
</dbReference>
<name>A0A6J2TS16_DROLE</name>
<dbReference type="Proteomes" id="UP000504634">
    <property type="component" value="Unplaced"/>
</dbReference>
<evidence type="ECO:0000256" key="1">
    <source>
        <dbReference type="SAM" id="MobiDB-lite"/>
    </source>
</evidence>
<dbReference type="AlphaFoldDB" id="A0A6J2TS16"/>
<reference evidence="4" key="1">
    <citation type="submission" date="2025-08" db="UniProtKB">
        <authorList>
            <consortium name="RefSeq"/>
        </authorList>
    </citation>
    <scope>IDENTIFICATION</scope>
    <source>
        <strain evidence="4">11010-0011.00</strain>
        <tissue evidence="4">Whole body</tissue>
    </source>
</reference>
<feature type="region of interest" description="Disordered" evidence="1">
    <location>
        <begin position="35"/>
        <end position="70"/>
    </location>
</feature>
<organism evidence="3 4">
    <name type="scientific">Drosophila lebanonensis</name>
    <name type="common">Fruit fly</name>
    <name type="synonym">Scaptodrosophila lebanonensis</name>
    <dbReference type="NCBI Taxonomy" id="7225"/>
    <lineage>
        <taxon>Eukaryota</taxon>
        <taxon>Metazoa</taxon>
        <taxon>Ecdysozoa</taxon>
        <taxon>Arthropoda</taxon>
        <taxon>Hexapoda</taxon>
        <taxon>Insecta</taxon>
        <taxon>Pterygota</taxon>
        <taxon>Neoptera</taxon>
        <taxon>Endopterygota</taxon>
        <taxon>Diptera</taxon>
        <taxon>Brachycera</taxon>
        <taxon>Muscomorpha</taxon>
        <taxon>Ephydroidea</taxon>
        <taxon>Drosophilidae</taxon>
        <taxon>Scaptodrosophila</taxon>
    </lineage>
</organism>
<feature type="signal peptide" evidence="2">
    <location>
        <begin position="1"/>
        <end position="19"/>
    </location>
</feature>
<proteinExistence type="predicted"/>
<dbReference type="GeneID" id="115626493"/>
<evidence type="ECO:0000313" key="4">
    <source>
        <dbReference type="RefSeq" id="XP_030377737.1"/>
    </source>
</evidence>
<feature type="compositionally biased region" description="Basic and acidic residues" evidence="1">
    <location>
        <begin position="43"/>
        <end position="53"/>
    </location>
</feature>
<feature type="chain" id="PRO_5026707074" evidence="2">
    <location>
        <begin position="20"/>
        <end position="141"/>
    </location>
</feature>
<accession>A0A6J2TS16</accession>